<evidence type="ECO:0008006" key="4">
    <source>
        <dbReference type="Google" id="ProtNLM"/>
    </source>
</evidence>
<accession>A0ABP7UMM8</accession>
<feature type="signal peptide" evidence="1">
    <location>
        <begin position="1"/>
        <end position="25"/>
    </location>
</feature>
<evidence type="ECO:0000256" key="1">
    <source>
        <dbReference type="SAM" id="SignalP"/>
    </source>
</evidence>
<gene>
    <name evidence="2" type="ORF">GCM10022409_36750</name>
</gene>
<sequence length="232" mass="25086">MHHFYSLPALTSYLLAGSLSGAAQTAPAPASAWYVAATAAYHRYAQPETVHTDGTASPYLLQPAQVLLGHRFATGVGLEAGVMHSQRAEPTNSARVYSDANRDYYYYSTEAVQSFAVSLLFRAPLLHPAAESRWQLDSRVGLTYLMTRFTEKYFYVLTANPDPTPPTLEKQRHLGDLPITTGLAASYRLSPHLELTADASAHVSWVLGIARLFGTSGLPVGGGGGVGLRYNL</sequence>
<name>A0ABP7UMM8_9BACT</name>
<comment type="caution">
    <text evidence="2">The sequence shown here is derived from an EMBL/GenBank/DDBJ whole genome shotgun (WGS) entry which is preliminary data.</text>
</comment>
<organism evidence="2 3">
    <name type="scientific">Hymenobacter glaciei</name>
    <dbReference type="NCBI Taxonomy" id="877209"/>
    <lineage>
        <taxon>Bacteria</taxon>
        <taxon>Pseudomonadati</taxon>
        <taxon>Bacteroidota</taxon>
        <taxon>Cytophagia</taxon>
        <taxon>Cytophagales</taxon>
        <taxon>Hymenobacteraceae</taxon>
        <taxon>Hymenobacter</taxon>
    </lineage>
</organism>
<proteinExistence type="predicted"/>
<evidence type="ECO:0000313" key="2">
    <source>
        <dbReference type="EMBL" id="GAA4047241.1"/>
    </source>
</evidence>
<dbReference type="EMBL" id="BAABDK010000029">
    <property type="protein sequence ID" value="GAA4047241.1"/>
    <property type="molecule type" value="Genomic_DNA"/>
</dbReference>
<keyword evidence="3" id="KW-1185">Reference proteome</keyword>
<reference evidence="3" key="1">
    <citation type="journal article" date="2019" name="Int. J. Syst. Evol. Microbiol.">
        <title>The Global Catalogue of Microorganisms (GCM) 10K type strain sequencing project: providing services to taxonomists for standard genome sequencing and annotation.</title>
        <authorList>
            <consortium name="The Broad Institute Genomics Platform"/>
            <consortium name="The Broad Institute Genome Sequencing Center for Infectious Disease"/>
            <person name="Wu L."/>
            <person name="Ma J."/>
        </authorList>
    </citation>
    <scope>NUCLEOTIDE SEQUENCE [LARGE SCALE GENOMIC DNA]</scope>
    <source>
        <strain evidence="3">JCM 17225</strain>
    </source>
</reference>
<dbReference type="Gene3D" id="2.40.160.20">
    <property type="match status" value="1"/>
</dbReference>
<protein>
    <recommendedName>
        <fullName evidence="4">Outer membrane protein beta-barrel domain-containing protein</fullName>
    </recommendedName>
</protein>
<keyword evidence="1" id="KW-0732">Signal</keyword>
<evidence type="ECO:0000313" key="3">
    <source>
        <dbReference type="Proteomes" id="UP001501469"/>
    </source>
</evidence>
<feature type="chain" id="PRO_5047245000" description="Outer membrane protein beta-barrel domain-containing protein" evidence="1">
    <location>
        <begin position="26"/>
        <end position="232"/>
    </location>
</feature>
<dbReference type="Proteomes" id="UP001501469">
    <property type="component" value="Unassembled WGS sequence"/>
</dbReference>
<dbReference type="RefSeq" id="WP_345057421.1">
    <property type="nucleotide sequence ID" value="NZ_BAABDK010000029.1"/>
</dbReference>